<comment type="caution">
    <text evidence="3">The sequence shown here is derived from an EMBL/GenBank/DDBJ whole genome shotgun (WGS) entry which is preliminary data.</text>
</comment>
<evidence type="ECO:0000313" key="3">
    <source>
        <dbReference type="EMBL" id="OGK21958.1"/>
    </source>
</evidence>
<accession>A0A1F7GSE6</accession>
<dbReference type="PROSITE" id="PS00061">
    <property type="entry name" value="ADH_SHORT"/>
    <property type="match status" value="1"/>
</dbReference>
<dbReference type="EMBL" id="MFZI01000011">
    <property type="protein sequence ID" value="OGK21958.1"/>
    <property type="molecule type" value="Genomic_DNA"/>
</dbReference>
<dbReference type="InterPro" id="IPR020904">
    <property type="entry name" value="Sc_DH/Rdtase_CS"/>
</dbReference>
<organism evidence="3 4">
    <name type="scientific">Candidatus Roizmanbacteria bacterium RIFCSPHIGHO2_01_FULL_39_8</name>
    <dbReference type="NCBI Taxonomy" id="1802033"/>
    <lineage>
        <taxon>Bacteria</taxon>
        <taxon>Candidatus Roizmaniibacteriota</taxon>
    </lineage>
</organism>
<dbReference type="InterPro" id="IPR002347">
    <property type="entry name" value="SDR_fam"/>
</dbReference>
<name>A0A1F7GSE6_9BACT</name>
<dbReference type="SUPFAM" id="SSF51735">
    <property type="entry name" value="NAD(P)-binding Rossmann-fold domains"/>
    <property type="match status" value="1"/>
</dbReference>
<comment type="similarity">
    <text evidence="1">Belongs to the short-chain dehydrogenases/reductases (SDR) family.</text>
</comment>
<dbReference type="PRINTS" id="PR00081">
    <property type="entry name" value="GDHRDH"/>
</dbReference>
<gene>
    <name evidence="3" type="ORF">A2866_06090</name>
</gene>
<dbReference type="NCBIfam" id="NF005559">
    <property type="entry name" value="PRK07231.1"/>
    <property type="match status" value="1"/>
</dbReference>
<dbReference type="Pfam" id="PF13561">
    <property type="entry name" value="adh_short_C2"/>
    <property type="match status" value="1"/>
</dbReference>
<dbReference type="GO" id="GO:0048038">
    <property type="term" value="F:quinone binding"/>
    <property type="evidence" value="ECO:0007669"/>
    <property type="project" value="TreeGrafter"/>
</dbReference>
<dbReference type="GO" id="GO:0006633">
    <property type="term" value="P:fatty acid biosynthetic process"/>
    <property type="evidence" value="ECO:0007669"/>
    <property type="project" value="TreeGrafter"/>
</dbReference>
<dbReference type="Gene3D" id="3.40.50.720">
    <property type="entry name" value="NAD(P)-binding Rossmann-like Domain"/>
    <property type="match status" value="1"/>
</dbReference>
<evidence type="ECO:0000313" key="4">
    <source>
        <dbReference type="Proteomes" id="UP000177026"/>
    </source>
</evidence>
<dbReference type="InterPro" id="IPR036291">
    <property type="entry name" value="NAD(P)-bd_dom_sf"/>
</dbReference>
<dbReference type="GO" id="GO:0016616">
    <property type="term" value="F:oxidoreductase activity, acting on the CH-OH group of donors, NAD or NADP as acceptor"/>
    <property type="evidence" value="ECO:0007669"/>
    <property type="project" value="TreeGrafter"/>
</dbReference>
<dbReference type="Proteomes" id="UP000177026">
    <property type="component" value="Unassembled WGS sequence"/>
</dbReference>
<evidence type="ECO:0000256" key="2">
    <source>
        <dbReference type="ARBA" id="ARBA00023002"/>
    </source>
</evidence>
<evidence type="ECO:0000256" key="1">
    <source>
        <dbReference type="ARBA" id="ARBA00006484"/>
    </source>
</evidence>
<dbReference type="PANTHER" id="PTHR42760">
    <property type="entry name" value="SHORT-CHAIN DEHYDROGENASES/REDUCTASES FAMILY MEMBER"/>
    <property type="match status" value="1"/>
</dbReference>
<dbReference type="PANTHER" id="PTHR42760:SF133">
    <property type="entry name" value="3-OXOACYL-[ACYL-CARRIER-PROTEIN] REDUCTASE"/>
    <property type="match status" value="1"/>
</dbReference>
<dbReference type="FunFam" id="3.40.50.720:FF:000084">
    <property type="entry name" value="Short-chain dehydrogenase reductase"/>
    <property type="match status" value="1"/>
</dbReference>
<reference evidence="3 4" key="1">
    <citation type="journal article" date="2016" name="Nat. Commun.">
        <title>Thousands of microbial genomes shed light on interconnected biogeochemical processes in an aquifer system.</title>
        <authorList>
            <person name="Anantharaman K."/>
            <person name="Brown C.T."/>
            <person name="Hug L.A."/>
            <person name="Sharon I."/>
            <person name="Castelle C.J."/>
            <person name="Probst A.J."/>
            <person name="Thomas B.C."/>
            <person name="Singh A."/>
            <person name="Wilkins M.J."/>
            <person name="Karaoz U."/>
            <person name="Brodie E.L."/>
            <person name="Williams K.H."/>
            <person name="Hubbard S.S."/>
            <person name="Banfield J.F."/>
        </authorList>
    </citation>
    <scope>NUCLEOTIDE SEQUENCE [LARGE SCALE GENOMIC DNA]</scope>
</reference>
<dbReference type="PRINTS" id="PR00080">
    <property type="entry name" value="SDRFAMILY"/>
</dbReference>
<evidence type="ECO:0008006" key="5">
    <source>
        <dbReference type="Google" id="ProtNLM"/>
    </source>
</evidence>
<proteinExistence type="inferred from homology"/>
<protein>
    <recommendedName>
        <fullName evidence="5">Beta-ketoacyl-ACP reductase</fullName>
    </recommendedName>
</protein>
<dbReference type="AlphaFoldDB" id="A0A1F7GSE6"/>
<sequence length="244" mass="26411">MKLKNKVALITGASRGIGKTTALLFAQEGAKVIINYKSSKEKAEALAKKIGKMALAVQADVSQEKDVERLIKEAVDRFEKIDILINNAGEIIRPGDWRGNEKTWQKTVDINLTSIWLMIRQVAPIMQKQNGGNIVNLTSTVGILGVAPVLAYSAAKGGVISLTKAFAKELAPSIRVNAVAPSNVKTDMTRGAGQELIDRFKRITPLQRIAEPEELAKAILFLASEDSSYVTGHVLVVDGGYSLK</sequence>
<keyword evidence="2" id="KW-0560">Oxidoreductase</keyword>